<keyword evidence="3" id="KW-0678">Repressor</keyword>
<keyword evidence="10" id="KW-0282">Flagellum</keyword>
<evidence type="ECO:0000256" key="1">
    <source>
        <dbReference type="ARBA" id="ARBA00005322"/>
    </source>
</evidence>
<reference evidence="10" key="1">
    <citation type="submission" date="2023-07" db="EMBL/GenBank/DDBJ databases">
        <authorList>
            <person name="Kim M.K."/>
        </authorList>
    </citation>
    <scope>NUCLEOTIDE SEQUENCE</scope>
    <source>
        <strain evidence="10">CA1-15</strain>
    </source>
</reference>
<name>A0ABT8ZV94_9SPHN</name>
<keyword evidence="10" id="KW-0966">Cell projection</keyword>
<evidence type="ECO:0000256" key="2">
    <source>
        <dbReference type="ARBA" id="ARBA00017823"/>
    </source>
</evidence>
<sequence length="93" mass="9867">MVESIGSKSPSASVQQVATATRLARAEAAVASGDTAGAALQLSSLDRGVETRPPVDAARVAELRKAVKEGTYKLNPELTALRMLNMQQEWKSK</sequence>
<accession>A0ABT8ZV94</accession>
<evidence type="ECO:0000256" key="6">
    <source>
        <dbReference type="ARBA" id="ARBA00023163"/>
    </source>
</evidence>
<dbReference type="NCBIfam" id="TIGR03824">
    <property type="entry name" value="FlgM_jcvi"/>
    <property type="match status" value="1"/>
</dbReference>
<dbReference type="SUPFAM" id="SSF101498">
    <property type="entry name" value="Anti-sigma factor FlgM"/>
    <property type="match status" value="1"/>
</dbReference>
<dbReference type="InterPro" id="IPR035890">
    <property type="entry name" value="Anti-sigma-28_factor_FlgM_sf"/>
</dbReference>
<dbReference type="EMBL" id="JAUQSZ010000002">
    <property type="protein sequence ID" value="MDO7841498.1"/>
    <property type="molecule type" value="Genomic_DNA"/>
</dbReference>
<keyword evidence="11" id="KW-1185">Reference proteome</keyword>
<dbReference type="RefSeq" id="WP_304559951.1">
    <property type="nucleotide sequence ID" value="NZ_JAUQSZ010000002.1"/>
</dbReference>
<evidence type="ECO:0000313" key="11">
    <source>
        <dbReference type="Proteomes" id="UP001176468"/>
    </source>
</evidence>
<keyword evidence="4" id="KW-1005">Bacterial flagellum biogenesis</keyword>
<comment type="similarity">
    <text evidence="1">Belongs to the FlgM family.</text>
</comment>
<keyword evidence="6" id="KW-0804">Transcription</keyword>
<evidence type="ECO:0000256" key="3">
    <source>
        <dbReference type="ARBA" id="ARBA00022491"/>
    </source>
</evidence>
<evidence type="ECO:0000256" key="7">
    <source>
        <dbReference type="ARBA" id="ARBA00024739"/>
    </source>
</evidence>
<keyword evidence="5" id="KW-0805">Transcription regulation</keyword>
<dbReference type="Proteomes" id="UP001176468">
    <property type="component" value="Unassembled WGS sequence"/>
</dbReference>
<dbReference type="Pfam" id="PF04316">
    <property type="entry name" value="FlgM"/>
    <property type="match status" value="1"/>
</dbReference>
<feature type="domain" description="Anti-sigma-28 factor FlgM C-terminal" evidence="9">
    <location>
        <begin position="38"/>
        <end position="85"/>
    </location>
</feature>
<evidence type="ECO:0000256" key="5">
    <source>
        <dbReference type="ARBA" id="ARBA00023015"/>
    </source>
</evidence>
<comment type="caution">
    <text evidence="10">The sequence shown here is derived from an EMBL/GenBank/DDBJ whole genome shotgun (WGS) entry which is preliminary data.</text>
</comment>
<organism evidence="10 11">
    <name type="scientific">Sphingomonas immobilis</name>
    <dbReference type="NCBI Taxonomy" id="3063997"/>
    <lineage>
        <taxon>Bacteria</taxon>
        <taxon>Pseudomonadati</taxon>
        <taxon>Pseudomonadota</taxon>
        <taxon>Alphaproteobacteria</taxon>
        <taxon>Sphingomonadales</taxon>
        <taxon>Sphingomonadaceae</taxon>
        <taxon>Sphingomonas</taxon>
    </lineage>
</organism>
<protein>
    <recommendedName>
        <fullName evidence="2">Negative regulator of flagellin synthesis</fullName>
    </recommendedName>
    <alternativeName>
        <fullName evidence="8">Anti-sigma-28 factor</fullName>
    </alternativeName>
</protein>
<dbReference type="InterPro" id="IPR031316">
    <property type="entry name" value="FlgM_C"/>
</dbReference>
<evidence type="ECO:0000256" key="8">
    <source>
        <dbReference type="ARBA" id="ARBA00030117"/>
    </source>
</evidence>
<dbReference type="InterPro" id="IPR007412">
    <property type="entry name" value="FlgM"/>
</dbReference>
<evidence type="ECO:0000256" key="4">
    <source>
        <dbReference type="ARBA" id="ARBA00022795"/>
    </source>
</evidence>
<proteinExistence type="inferred from homology"/>
<evidence type="ECO:0000313" key="10">
    <source>
        <dbReference type="EMBL" id="MDO7841498.1"/>
    </source>
</evidence>
<comment type="function">
    <text evidence="7">Responsible for the coupling of flagellin expression to flagellar assembly by preventing expression of the flagellin genes when a component of the middle class of proteins is defective. It negatively regulates flagellar genes by inhibiting the activity of FliA by directly binding to FliA.</text>
</comment>
<evidence type="ECO:0000259" key="9">
    <source>
        <dbReference type="Pfam" id="PF04316"/>
    </source>
</evidence>
<keyword evidence="10" id="KW-0969">Cilium</keyword>
<gene>
    <name evidence="10" type="primary">flgM</name>
    <name evidence="10" type="ORF">Q5H94_04110</name>
</gene>